<keyword evidence="2" id="KW-1185">Reference proteome</keyword>
<name>A0ACB7HJN4_MANES</name>
<dbReference type="EMBL" id="CM004392">
    <property type="protein sequence ID" value="KAG8652982.1"/>
    <property type="molecule type" value="Genomic_DNA"/>
</dbReference>
<organism evidence="1 2">
    <name type="scientific">Manihot esculenta</name>
    <name type="common">Cassava</name>
    <name type="synonym">Jatropha manihot</name>
    <dbReference type="NCBI Taxonomy" id="3983"/>
    <lineage>
        <taxon>Eukaryota</taxon>
        <taxon>Viridiplantae</taxon>
        <taxon>Streptophyta</taxon>
        <taxon>Embryophyta</taxon>
        <taxon>Tracheophyta</taxon>
        <taxon>Spermatophyta</taxon>
        <taxon>Magnoliopsida</taxon>
        <taxon>eudicotyledons</taxon>
        <taxon>Gunneridae</taxon>
        <taxon>Pentapetalae</taxon>
        <taxon>rosids</taxon>
        <taxon>fabids</taxon>
        <taxon>Malpighiales</taxon>
        <taxon>Euphorbiaceae</taxon>
        <taxon>Crotonoideae</taxon>
        <taxon>Manihoteae</taxon>
        <taxon>Manihot</taxon>
    </lineage>
</organism>
<comment type="caution">
    <text evidence="1">The sequence shown here is derived from an EMBL/GenBank/DDBJ whole genome shotgun (WGS) entry which is preliminary data.</text>
</comment>
<reference evidence="2" key="1">
    <citation type="journal article" date="2016" name="Nat. Biotechnol.">
        <title>Sequencing wild and cultivated cassava and related species reveals extensive interspecific hybridization and genetic diversity.</title>
        <authorList>
            <person name="Bredeson J.V."/>
            <person name="Lyons J.B."/>
            <person name="Prochnik S.E."/>
            <person name="Wu G.A."/>
            <person name="Ha C.M."/>
            <person name="Edsinger-Gonzales E."/>
            <person name="Grimwood J."/>
            <person name="Schmutz J."/>
            <person name="Rabbi I.Y."/>
            <person name="Egesi C."/>
            <person name="Nauluvula P."/>
            <person name="Lebot V."/>
            <person name="Ndunguru J."/>
            <person name="Mkamilo G."/>
            <person name="Bart R.S."/>
            <person name="Setter T.L."/>
            <person name="Gleadow R.M."/>
            <person name="Kulakow P."/>
            <person name="Ferguson M.E."/>
            <person name="Rounsley S."/>
            <person name="Rokhsar D.S."/>
        </authorList>
    </citation>
    <scope>NUCLEOTIDE SEQUENCE [LARGE SCALE GENOMIC DNA]</scope>
    <source>
        <strain evidence="2">cv. AM560-2</strain>
    </source>
</reference>
<proteinExistence type="predicted"/>
<dbReference type="Proteomes" id="UP000091857">
    <property type="component" value="Chromosome 6"/>
</dbReference>
<evidence type="ECO:0000313" key="1">
    <source>
        <dbReference type="EMBL" id="KAG8652982.1"/>
    </source>
</evidence>
<gene>
    <name evidence="1" type="ORF">MANES_06G154900v8</name>
</gene>
<accession>A0ACB7HJN4</accession>
<evidence type="ECO:0000313" key="2">
    <source>
        <dbReference type="Proteomes" id="UP000091857"/>
    </source>
</evidence>
<protein>
    <submittedName>
        <fullName evidence="1">Uncharacterized protein</fullName>
    </submittedName>
</protein>
<sequence>MTCLELPLADWCCFLPFGLIVFVMIITHMWSFFVFVLLVDPTLPALGFNLGVGEGHIQCRDSERQALLNFKQGLVDNDDRLSSWGSEEGKRNCCQWTGIQCSRQTGHVTMLDLHVSDSELGDNNKPLRGKINHSLLELQHLNYLDLSYNDFQGILLPDFNGSLSKLRYLNFSNVGFTGTLSYQLRNLSSLQSLDLSYNKFTKVEKLDWLSHLSYLETLDLSGNSLGDGSDWARIVTKFPYLTKLQLRSCGIATIIPLSNFHANSSTSLSVLDLSSNYLSSSVFQWVFSLNSSLVHVNISFNQLEGTIPSLFGNFCRLRTLDLAGNKLTGPLPVVLEHLSACAESSLEILKLEMNRLHGSLPDFTGFSSLRELIVFSNQLNGSFPKSFSQNSGLIVLDVGGNQLTGSLPDLTMFPSLRILCIARNRLNGTFTESIGGLSELELLYASHNFFQGEITEAHFSNLSRLQELYFNDNPLALEFNSDWLPPFQLDVIGLMSCKLGPRFPAWLQTQKNFSVLDISDAEISGSVPKWFWNLPPRLFFLNISFNKLSGVVPDLSSKFIGSPGVDLSSNLFEGPLPLLPSNALSLNLAKNKFMGSISPVCKVIGWALNFLDLSDNLLSGVLADDCFRNGQQLIVLNLADNNFSGNIPTSVGSLSMLQTFGLRNNSFSGEIPLSLKNCSRLRFLDLSYNRLSGEIPAWIGESQLQLVFFSLQSNEFHGNIPLQLCRLQNILLLDLSMNNISGAVPNCLKNFTHMSRNQLDNNNNTYVYTFSTSSGEGNGFVGNYVDRALIGWKGRSYTFDKNLPLLRIINLAENKLSGEIPREITSLLAVGGLNLSRNYLTGIIPQEIGQLKQLQWLDLSRNRLSGDIPGSMAELNFLSYADLSYNNLSGRIPTSTQLQSLDASAFAGNVNLCGLPLIRNCPADEERPQVGQKNDDDQDNQEDDDEFRNWLFGGLGCGFFVGFWGVLGFLVQRPSWRLGSGH</sequence>